<name>A0A0W0UJI2_9GAMM</name>
<sequence length="125" mass="13542">MSKFLIFLIFLMSWAFVPNALARQSGGGGEDLKGVCELAGGRWVGSESSNWACCWDNWGCYGCVNGACKMKCDTQRCRQANGMARPSSDDEVIIKGLAPANSKAPIVPKKVIIKNPSPKTLQKTQ</sequence>
<accession>A0A0W0UJI2</accession>
<keyword evidence="1" id="KW-0732">Signal</keyword>
<organism evidence="2 3">
    <name type="scientific">Legionella jamestowniensis</name>
    <dbReference type="NCBI Taxonomy" id="455"/>
    <lineage>
        <taxon>Bacteria</taxon>
        <taxon>Pseudomonadati</taxon>
        <taxon>Pseudomonadota</taxon>
        <taxon>Gammaproteobacteria</taxon>
        <taxon>Legionellales</taxon>
        <taxon>Legionellaceae</taxon>
        <taxon>Legionella</taxon>
    </lineage>
</organism>
<gene>
    <name evidence="2" type="primary">eis</name>
    <name evidence="2" type="ORF">Ljam_2079</name>
</gene>
<dbReference type="STRING" id="455.Ljam_2079"/>
<dbReference type="GO" id="GO:0016740">
    <property type="term" value="F:transferase activity"/>
    <property type="evidence" value="ECO:0007669"/>
    <property type="project" value="UniProtKB-KW"/>
</dbReference>
<dbReference type="OrthoDB" id="5643531at2"/>
<protein>
    <submittedName>
        <fullName evidence="2">Acetyltransferase</fullName>
    </submittedName>
</protein>
<comment type="caution">
    <text evidence="2">The sequence shown here is derived from an EMBL/GenBank/DDBJ whole genome shotgun (WGS) entry which is preliminary data.</text>
</comment>
<dbReference type="AlphaFoldDB" id="A0A0W0UJI2"/>
<feature type="chain" id="PRO_5006914147" evidence="1">
    <location>
        <begin position="23"/>
        <end position="125"/>
    </location>
</feature>
<dbReference type="Proteomes" id="UP000054715">
    <property type="component" value="Unassembled WGS sequence"/>
</dbReference>
<feature type="signal peptide" evidence="1">
    <location>
        <begin position="1"/>
        <end position="22"/>
    </location>
</feature>
<keyword evidence="2" id="KW-0808">Transferase</keyword>
<dbReference type="PATRIC" id="fig|455.5.peg.2191"/>
<reference evidence="2 3" key="1">
    <citation type="submission" date="2015-11" db="EMBL/GenBank/DDBJ databases">
        <title>Genomic analysis of 38 Legionella species identifies large and diverse effector repertoires.</title>
        <authorList>
            <person name="Burstein D."/>
            <person name="Amaro F."/>
            <person name="Zusman T."/>
            <person name="Lifshitz Z."/>
            <person name="Cohen O."/>
            <person name="Gilbert J.A."/>
            <person name="Pupko T."/>
            <person name="Shuman H.A."/>
            <person name="Segal G."/>
        </authorList>
    </citation>
    <scope>NUCLEOTIDE SEQUENCE [LARGE SCALE GENOMIC DNA]</scope>
    <source>
        <strain evidence="2 3">JA-26-G1-E2</strain>
    </source>
</reference>
<evidence type="ECO:0000313" key="3">
    <source>
        <dbReference type="Proteomes" id="UP000054715"/>
    </source>
</evidence>
<dbReference type="RefSeq" id="WP_058449961.1">
    <property type="nucleotide sequence ID" value="NZ_CAAAJF010000002.1"/>
</dbReference>
<proteinExistence type="predicted"/>
<evidence type="ECO:0000313" key="2">
    <source>
        <dbReference type="EMBL" id="KTD07884.1"/>
    </source>
</evidence>
<evidence type="ECO:0000256" key="1">
    <source>
        <dbReference type="SAM" id="SignalP"/>
    </source>
</evidence>
<dbReference type="EMBL" id="LNYG01000013">
    <property type="protein sequence ID" value="KTD07884.1"/>
    <property type="molecule type" value="Genomic_DNA"/>
</dbReference>